<dbReference type="Proteomes" id="UP000287605">
    <property type="component" value="Unassembled WGS sequence"/>
</dbReference>
<reference evidence="1 2" key="1">
    <citation type="submission" date="2017-05" db="EMBL/GenBank/DDBJ databases">
        <title>Vagococcus spp. assemblies.</title>
        <authorList>
            <person name="Gulvik C.A."/>
        </authorList>
    </citation>
    <scope>NUCLEOTIDE SEQUENCE [LARGE SCALE GENOMIC DNA]</scope>
    <source>
        <strain evidence="1 2">CCUG 51432</strain>
    </source>
</reference>
<name>A0A430AXA5_9ENTE</name>
<accession>A0A430AXA5</accession>
<organism evidence="1 2">
    <name type="scientific">Vagococcus elongatus</name>
    <dbReference type="NCBI Taxonomy" id="180344"/>
    <lineage>
        <taxon>Bacteria</taxon>
        <taxon>Bacillati</taxon>
        <taxon>Bacillota</taxon>
        <taxon>Bacilli</taxon>
        <taxon>Lactobacillales</taxon>
        <taxon>Enterococcaceae</taxon>
        <taxon>Vagococcus</taxon>
    </lineage>
</organism>
<evidence type="ECO:0000313" key="1">
    <source>
        <dbReference type="EMBL" id="RSU12683.1"/>
    </source>
</evidence>
<dbReference type="EMBL" id="NGKA01000007">
    <property type="protein sequence ID" value="RSU12683.1"/>
    <property type="molecule type" value="Genomic_DNA"/>
</dbReference>
<gene>
    <name evidence="1" type="ORF">CBF29_06020</name>
</gene>
<dbReference type="InterPro" id="IPR003772">
    <property type="entry name" value="YceD"/>
</dbReference>
<dbReference type="AlphaFoldDB" id="A0A430AXA5"/>
<keyword evidence="2" id="KW-1185">Reference proteome</keyword>
<comment type="caution">
    <text evidence="1">The sequence shown here is derived from an EMBL/GenBank/DDBJ whole genome shotgun (WGS) entry which is preliminary data.</text>
</comment>
<evidence type="ECO:0000313" key="2">
    <source>
        <dbReference type="Proteomes" id="UP000287605"/>
    </source>
</evidence>
<sequence>MMKWSLLELRKYQGNPLKIDTKIDIEQSLMARDETILSAGEVKVSGFLNVDETSYEVQLEVQLEIVVPSSRSLEPVNFPMAFMIDEVYMKPEQYELVKTVEGYEDVMVLETNTLDLREAIEDYVLLNIPMQVLTAEEKKSDKMPEGEFWKIMSEEEYYQQQKQSQKETLDPRFATLSALLDDNEASDDES</sequence>
<dbReference type="Pfam" id="PF02620">
    <property type="entry name" value="YceD"/>
    <property type="match status" value="1"/>
</dbReference>
<proteinExistence type="predicted"/>
<evidence type="ECO:0008006" key="3">
    <source>
        <dbReference type="Google" id="ProtNLM"/>
    </source>
</evidence>
<protein>
    <recommendedName>
        <fullName evidence="3">Nucleic acid-binding protein</fullName>
    </recommendedName>
</protein>